<evidence type="ECO:0000313" key="3">
    <source>
        <dbReference type="Proteomes" id="UP000326979"/>
    </source>
</evidence>
<organism evidence="2 3">
    <name type="scientific">Streptomyces phyllanthi</name>
    <dbReference type="NCBI Taxonomy" id="1803180"/>
    <lineage>
        <taxon>Bacteria</taxon>
        <taxon>Bacillati</taxon>
        <taxon>Actinomycetota</taxon>
        <taxon>Actinomycetes</taxon>
        <taxon>Kitasatosporales</taxon>
        <taxon>Streptomycetaceae</taxon>
        <taxon>Streptomyces</taxon>
    </lineage>
</organism>
<sequence length="107" mass="11789">MVLPWWCGGRGSAILSGSAAMWVRDRLDGLFTDADFAHWFPIDGRRGLSPAQPALVSVLQLPPRRPRTPWSTSCSRRATRAGRPPGTWAGAQHRAALRGRRALAIFK</sequence>
<protein>
    <submittedName>
        <fullName evidence="2">Uncharacterized protein</fullName>
    </submittedName>
</protein>
<name>A0A5N8VXK8_9ACTN</name>
<proteinExistence type="predicted"/>
<dbReference type="AlphaFoldDB" id="A0A5N8VXK8"/>
<evidence type="ECO:0000256" key="1">
    <source>
        <dbReference type="SAM" id="MobiDB-lite"/>
    </source>
</evidence>
<gene>
    <name evidence="2" type="ORF">FNH04_02055</name>
</gene>
<dbReference type="OrthoDB" id="4334464at2"/>
<comment type="caution">
    <text evidence="2">The sequence shown here is derived from an EMBL/GenBank/DDBJ whole genome shotgun (WGS) entry which is preliminary data.</text>
</comment>
<accession>A0A5N8VXK8</accession>
<dbReference type="Proteomes" id="UP000326979">
    <property type="component" value="Unassembled WGS sequence"/>
</dbReference>
<reference evidence="2 3" key="1">
    <citation type="submission" date="2019-07" db="EMBL/GenBank/DDBJ databases">
        <title>New species of Amycolatopsis and Streptomyces.</title>
        <authorList>
            <person name="Duangmal K."/>
            <person name="Teo W.F.A."/>
            <person name="Lipun K."/>
        </authorList>
    </citation>
    <scope>NUCLEOTIDE SEQUENCE [LARGE SCALE GENOMIC DNA]</scope>
    <source>
        <strain evidence="2 3">TISTR 2346</strain>
    </source>
</reference>
<keyword evidence="3" id="KW-1185">Reference proteome</keyword>
<evidence type="ECO:0000313" key="2">
    <source>
        <dbReference type="EMBL" id="MPY38778.1"/>
    </source>
</evidence>
<feature type="region of interest" description="Disordered" evidence="1">
    <location>
        <begin position="65"/>
        <end position="92"/>
    </location>
</feature>
<dbReference type="EMBL" id="VJZE01000005">
    <property type="protein sequence ID" value="MPY38778.1"/>
    <property type="molecule type" value="Genomic_DNA"/>
</dbReference>